<dbReference type="EMBL" id="JABWGV010000005">
    <property type="protein sequence ID" value="NVD45836.1"/>
    <property type="molecule type" value="Genomic_DNA"/>
</dbReference>
<dbReference type="Proteomes" id="UP000561438">
    <property type="component" value="Unassembled WGS sequence"/>
</dbReference>
<reference evidence="1 2" key="1">
    <citation type="submission" date="2020-06" db="EMBL/GenBank/DDBJ databases">
        <title>Altererythrobacter sp. HHU K3-1.</title>
        <authorList>
            <person name="Zhang D."/>
            <person name="Xue H."/>
        </authorList>
    </citation>
    <scope>NUCLEOTIDE SEQUENCE [LARGE SCALE GENOMIC DNA]</scope>
    <source>
        <strain evidence="1 2">HHU K3-1</strain>
    </source>
</reference>
<evidence type="ECO:0000313" key="2">
    <source>
        <dbReference type="Proteomes" id="UP000561438"/>
    </source>
</evidence>
<protein>
    <submittedName>
        <fullName evidence="1">Uncharacterized protein</fullName>
    </submittedName>
</protein>
<comment type="caution">
    <text evidence="1">The sequence shown here is derived from an EMBL/GenBank/DDBJ whole genome shotgun (WGS) entry which is preliminary data.</text>
</comment>
<keyword evidence="2" id="KW-1185">Reference proteome</keyword>
<proteinExistence type="predicted"/>
<organism evidence="1 2">
    <name type="scientific">Qipengyuania atrilutea</name>
    <dbReference type="NCBI Taxonomy" id="2744473"/>
    <lineage>
        <taxon>Bacteria</taxon>
        <taxon>Pseudomonadati</taxon>
        <taxon>Pseudomonadota</taxon>
        <taxon>Alphaproteobacteria</taxon>
        <taxon>Sphingomonadales</taxon>
        <taxon>Erythrobacteraceae</taxon>
        <taxon>Qipengyuania</taxon>
    </lineage>
</organism>
<dbReference type="RefSeq" id="WP_176268141.1">
    <property type="nucleotide sequence ID" value="NZ_JABWGV010000005.1"/>
</dbReference>
<dbReference type="AlphaFoldDB" id="A0A850H597"/>
<name>A0A850H597_9SPHN</name>
<sequence>MTKIKRLQASAGLSDSFEKGRGQLLALVHCEARLPNEDLALNRKSDEVLELLQQYLVGDLTAEALALQLPTDIEPRKRQ</sequence>
<accession>A0A850H597</accession>
<gene>
    <name evidence="1" type="ORF">HUV48_12545</name>
</gene>
<evidence type="ECO:0000313" key="1">
    <source>
        <dbReference type="EMBL" id="NVD45836.1"/>
    </source>
</evidence>